<dbReference type="InterPro" id="IPR054261">
    <property type="entry name" value="DUF6992"/>
</dbReference>
<dbReference type="EMBL" id="CP071090">
    <property type="protein sequence ID" value="QSQ26075.1"/>
    <property type="molecule type" value="Genomic_DNA"/>
</dbReference>
<protein>
    <recommendedName>
        <fullName evidence="4">Lipoprotein</fullName>
    </recommendedName>
</protein>
<feature type="transmembrane region" description="Helical" evidence="1">
    <location>
        <begin position="205"/>
        <end position="222"/>
    </location>
</feature>
<evidence type="ECO:0000256" key="1">
    <source>
        <dbReference type="SAM" id="Phobius"/>
    </source>
</evidence>
<keyword evidence="1" id="KW-0472">Membrane</keyword>
<keyword evidence="3" id="KW-1185">Reference proteome</keyword>
<accession>A0ABX7P6G5</accession>
<keyword evidence="1" id="KW-0812">Transmembrane</keyword>
<evidence type="ECO:0000313" key="3">
    <source>
        <dbReference type="Proteomes" id="UP000662747"/>
    </source>
</evidence>
<reference evidence="2 3" key="1">
    <citation type="submission" date="2021-02" db="EMBL/GenBank/DDBJ databases">
        <title>De Novo genome assembly of isolated myxobacteria.</title>
        <authorList>
            <person name="Stevens D.C."/>
        </authorList>
    </citation>
    <scope>NUCLEOTIDE SEQUENCE [LARGE SCALE GENOMIC DNA]</scope>
    <source>
        <strain evidence="3">SCPEA02</strain>
    </source>
</reference>
<sequence>MLLLLAALPARAEEDGPAGAVCHGTPPSDAPRLSFEEAQPRICQLRGTLLSSAATDSGVGVRLTDVPAGSVERDHHLIELTQSRFAMNRKALKLLAGWSLANIAVSGVGYFTSDGDPWRTFHLSNVIFNVPVLGTVVLGAIVMAKQDPERLTLEETLSRAIMLERVLLAGIVVDVAVIGFGAFLWERGRLIGSDSLIGWGRADVFQGSVLLLFDSALFLMNARYDSKVMMMLAPEPNGGASVAMRMRF</sequence>
<organism evidence="2 3">
    <name type="scientific">Pyxidicoccus parkwayensis</name>
    <dbReference type="NCBI Taxonomy" id="2813578"/>
    <lineage>
        <taxon>Bacteria</taxon>
        <taxon>Pseudomonadati</taxon>
        <taxon>Myxococcota</taxon>
        <taxon>Myxococcia</taxon>
        <taxon>Myxococcales</taxon>
        <taxon>Cystobacterineae</taxon>
        <taxon>Myxococcaceae</taxon>
        <taxon>Pyxidicoccus</taxon>
    </lineage>
</organism>
<feature type="transmembrane region" description="Helical" evidence="1">
    <location>
        <begin position="123"/>
        <end position="144"/>
    </location>
</feature>
<dbReference type="RefSeq" id="WP_206727625.1">
    <property type="nucleotide sequence ID" value="NZ_CP071090.1"/>
</dbReference>
<name>A0ABX7P6G5_9BACT</name>
<dbReference type="Pfam" id="PF22503">
    <property type="entry name" value="DUF6992"/>
    <property type="match status" value="1"/>
</dbReference>
<feature type="transmembrane region" description="Helical" evidence="1">
    <location>
        <begin position="91"/>
        <end position="111"/>
    </location>
</feature>
<gene>
    <name evidence="2" type="ORF">JY651_14605</name>
</gene>
<evidence type="ECO:0008006" key="4">
    <source>
        <dbReference type="Google" id="ProtNLM"/>
    </source>
</evidence>
<keyword evidence="1" id="KW-1133">Transmembrane helix</keyword>
<evidence type="ECO:0000313" key="2">
    <source>
        <dbReference type="EMBL" id="QSQ26075.1"/>
    </source>
</evidence>
<dbReference type="Proteomes" id="UP000662747">
    <property type="component" value="Chromosome"/>
</dbReference>
<proteinExistence type="predicted"/>
<feature type="transmembrane region" description="Helical" evidence="1">
    <location>
        <begin position="165"/>
        <end position="185"/>
    </location>
</feature>